<reference evidence="1 2" key="1">
    <citation type="submission" date="2018-12" db="EMBL/GenBank/DDBJ databases">
        <title>Cadmium resistance mechanism in endophytic bacteria Burkholderia cenocepacia YG-3.</title>
        <authorList>
            <person name="Zhang X."/>
            <person name="Wang X."/>
            <person name="Zhu Y."/>
        </authorList>
    </citation>
    <scope>NUCLEOTIDE SEQUENCE [LARGE SCALE GENOMIC DNA]</scope>
    <source>
        <strain evidence="1 2">YG-3</strain>
    </source>
</reference>
<accession>A0A3S9N6C0</accession>
<name>A0A3S9N6C0_9BURK</name>
<dbReference type="AlphaFoldDB" id="A0A3S9N6C0"/>
<dbReference type="Proteomes" id="UP000277191">
    <property type="component" value="Chromosome 1"/>
</dbReference>
<organism evidence="1 2">
    <name type="scientific">Burkholderia cenocepacia</name>
    <dbReference type="NCBI Taxonomy" id="95486"/>
    <lineage>
        <taxon>Bacteria</taxon>
        <taxon>Pseudomonadati</taxon>
        <taxon>Pseudomonadota</taxon>
        <taxon>Betaproteobacteria</taxon>
        <taxon>Burkholderiales</taxon>
        <taxon>Burkholderiaceae</taxon>
        <taxon>Burkholderia</taxon>
        <taxon>Burkholderia cepacia complex</taxon>
    </lineage>
</organism>
<evidence type="ECO:0000313" key="1">
    <source>
        <dbReference type="EMBL" id="AZQ51227.1"/>
    </source>
</evidence>
<proteinExistence type="predicted"/>
<protein>
    <submittedName>
        <fullName evidence="1">Uncharacterized protein</fullName>
    </submittedName>
</protein>
<evidence type="ECO:0000313" key="2">
    <source>
        <dbReference type="Proteomes" id="UP000277191"/>
    </source>
</evidence>
<sequence>MRRPFHHGQPVSHAQRPGARLVVAHADPAPALRHVTQKRGLRLQVRVRHGRRAAVDELAGDRHGFLAAQHVFRARVDQEVLDLIGAHVAAATDLVREQELLAAVAEEIAHFDRLRHDVENHVDRACLHVVAHRPVGAAVERRGHLEFDVVAGRGSGECHRVRTGRIGPRVVGGVRRVG</sequence>
<gene>
    <name evidence="1" type="ORF">D5R55_09545</name>
</gene>
<dbReference type="EMBL" id="CP034545">
    <property type="protein sequence ID" value="AZQ51227.1"/>
    <property type="molecule type" value="Genomic_DNA"/>
</dbReference>